<evidence type="ECO:0000313" key="3">
    <source>
        <dbReference type="Proteomes" id="UP001196413"/>
    </source>
</evidence>
<reference evidence="2" key="1">
    <citation type="submission" date="2021-06" db="EMBL/GenBank/DDBJ databases">
        <title>Parelaphostrongylus tenuis whole genome reference sequence.</title>
        <authorList>
            <person name="Garwood T.J."/>
            <person name="Larsen P.A."/>
            <person name="Fountain-Jones N.M."/>
            <person name="Garbe J.R."/>
            <person name="Macchietto M.G."/>
            <person name="Kania S.A."/>
            <person name="Gerhold R.W."/>
            <person name="Richards J.E."/>
            <person name="Wolf T.M."/>
        </authorList>
    </citation>
    <scope>NUCLEOTIDE SEQUENCE</scope>
    <source>
        <strain evidence="2">MNPRO001-30</strain>
        <tissue evidence="2">Meninges</tissue>
    </source>
</reference>
<keyword evidence="3" id="KW-1185">Reference proteome</keyword>
<proteinExistence type="predicted"/>
<feature type="compositionally biased region" description="Basic and acidic residues" evidence="1">
    <location>
        <begin position="23"/>
        <end position="76"/>
    </location>
</feature>
<accession>A0AAD5R9Y8</accession>
<evidence type="ECO:0000313" key="2">
    <source>
        <dbReference type="EMBL" id="KAJ1372211.1"/>
    </source>
</evidence>
<dbReference type="EMBL" id="JAHQIW010007107">
    <property type="protein sequence ID" value="KAJ1372211.1"/>
    <property type="molecule type" value="Genomic_DNA"/>
</dbReference>
<evidence type="ECO:0000256" key="1">
    <source>
        <dbReference type="SAM" id="MobiDB-lite"/>
    </source>
</evidence>
<name>A0AAD5R9Y8_PARTN</name>
<sequence>MPTQTIIEAGPTRKKLSKSKGKGIKDESKNKDLDKKSKGTADETTDMEKKDDETPEDKEREERKKRREAAMEKLKKEKDCMVKEALAKGNLRPADDNETINECIREKEEKGEQCTIALVTNAFGNAHKNFLPSVRQISDLVDSSLPRLRVKEHLTCFFNFIERFEIDDPSKNVAIDQKRPESDEA</sequence>
<protein>
    <submittedName>
        <fullName evidence="2">Uncharacterized protein</fullName>
    </submittedName>
</protein>
<feature type="region of interest" description="Disordered" evidence="1">
    <location>
        <begin position="1"/>
        <end position="76"/>
    </location>
</feature>
<dbReference type="AlphaFoldDB" id="A0AAD5R9Y8"/>
<comment type="caution">
    <text evidence="2">The sequence shown here is derived from an EMBL/GenBank/DDBJ whole genome shotgun (WGS) entry which is preliminary data.</text>
</comment>
<organism evidence="2 3">
    <name type="scientific">Parelaphostrongylus tenuis</name>
    <name type="common">Meningeal worm</name>
    <dbReference type="NCBI Taxonomy" id="148309"/>
    <lineage>
        <taxon>Eukaryota</taxon>
        <taxon>Metazoa</taxon>
        <taxon>Ecdysozoa</taxon>
        <taxon>Nematoda</taxon>
        <taxon>Chromadorea</taxon>
        <taxon>Rhabditida</taxon>
        <taxon>Rhabditina</taxon>
        <taxon>Rhabditomorpha</taxon>
        <taxon>Strongyloidea</taxon>
        <taxon>Metastrongylidae</taxon>
        <taxon>Parelaphostrongylus</taxon>
    </lineage>
</organism>
<feature type="compositionally biased region" description="Basic residues" evidence="1">
    <location>
        <begin position="12"/>
        <end position="22"/>
    </location>
</feature>
<dbReference type="Proteomes" id="UP001196413">
    <property type="component" value="Unassembled WGS sequence"/>
</dbReference>
<gene>
    <name evidence="2" type="ORF">KIN20_034302</name>
</gene>